<dbReference type="EMBL" id="MBTF01000002">
    <property type="protein sequence ID" value="OOQ61464.1"/>
    <property type="molecule type" value="Genomic_DNA"/>
</dbReference>
<feature type="signal peptide" evidence="1">
    <location>
        <begin position="1"/>
        <end position="23"/>
    </location>
</feature>
<feature type="chain" id="PRO_5012684606" evidence="1">
    <location>
        <begin position="24"/>
        <end position="639"/>
    </location>
</feature>
<evidence type="ECO:0000313" key="3">
    <source>
        <dbReference type="Proteomes" id="UP000189739"/>
    </source>
</evidence>
<name>A0A1S9PKI9_9SPHI</name>
<dbReference type="InterPro" id="IPR038434">
    <property type="entry name" value="YARHG_sf"/>
</dbReference>
<accession>A0A1S9PKI9</accession>
<protein>
    <submittedName>
        <fullName evidence="2">Uncharacterized protein</fullName>
    </submittedName>
</protein>
<dbReference type="AlphaFoldDB" id="A0A1S9PKI9"/>
<dbReference type="OrthoDB" id="700862at2"/>
<dbReference type="InterPro" id="IPR032774">
    <property type="entry name" value="WG_beta_rep"/>
</dbReference>
<comment type="caution">
    <text evidence="2">The sequence shown here is derived from an EMBL/GenBank/DDBJ whole genome shotgun (WGS) entry which is preliminary data.</text>
</comment>
<dbReference type="RefSeq" id="WP_078346752.1">
    <property type="nucleotide sequence ID" value="NZ_MBTF01000002.1"/>
</dbReference>
<dbReference type="Gene3D" id="1.20.58.1690">
    <property type="match status" value="1"/>
</dbReference>
<evidence type="ECO:0000313" key="2">
    <source>
        <dbReference type="EMBL" id="OOQ61464.1"/>
    </source>
</evidence>
<dbReference type="Proteomes" id="UP000189739">
    <property type="component" value="Unassembled WGS sequence"/>
</dbReference>
<sequence length="639" mass="72609">MKTKPVLIVAAALAVVVCGFLFNACKTVNQPEKGELMAFLKTFNSMLEGGQTEVAQSFFDNGDNDKANKILVNVLSGKTGLSGKKKPLFKVSLDVDNAGIDITQPGSAEARITVSFEHPKVERSLSSISFTIHKTVDKQFKISGAKTDDFRADYARYQNKVINATIPETELYKPITLAAFKTAEQLKSRYDSVLWFQHIDNKTWFYVIKGTIEDTYYYEDRLQPSEDRKKSDFKMGLVNPQMEEVIPIEYDLVHNIGGMIDSLIEVEKGGKKGLYNMQGKLVVPVDYDQVLPLTDGENLAVLKKGSTYAYLKNDLTMGEDMVDFKIGDILSKIKYLSGSAKLSEKSSKTIMEYNSRNTPNSLVISPSYMVELSLLPKFMEFPNPLRTGMNEEDGGNGSGYIAVEHTGDENKEENWFQSAFYSVVNDYLGGRGGLYQDKQIVIVDKRQNKLLGFGSGVYMGDEEGGGPLSGECKENTLRAINDSLFEFKTTSSFYMPMYDSTKNLMEGPYYHYLQVKNGNIKALRTDRFFPTQFLKLDDSYLQGCYVLGDNMWDEKEKKTVVNHVTPDMLQYMKNEIYASYHYKFKNPRWKEIFEYRFYNNNDTTRHDNVDDSLTVIDKYNIEWINKKLKITKPATVALR</sequence>
<reference evidence="2 3" key="1">
    <citation type="submission" date="2016-07" db="EMBL/GenBank/DDBJ databases">
        <title>Genomic analysis of zinc-resistant bacterium Mucilaginibacter pedocola TBZ30.</title>
        <authorList>
            <person name="Huang J."/>
            <person name="Tang J."/>
        </authorList>
    </citation>
    <scope>NUCLEOTIDE SEQUENCE [LARGE SCALE GENOMIC DNA]</scope>
    <source>
        <strain evidence="2 3">TBZ30</strain>
    </source>
</reference>
<keyword evidence="1" id="KW-0732">Signal</keyword>
<evidence type="ECO:0000256" key="1">
    <source>
        <dbReference type="SAM" id="SignalP"/>
    </source>
</evidence>
<dbReference type="STRING" id="1792845.BC343_21110"/>
<gene>
    <name evidence="2" type="ORF">BC343_21110</name>
</gene>
<proteinExistence type="predicted"/>
<dbReference type="Pfam" id="PF14903">
    <property type="entry name" value="WG_beta_rep"/>
    <property type="match status" value="2"/>
</dbReference>
<keyword evidence="3" id="KW-1185">Reference proteome</keyword>
<organism evidence="2 3">
    <name type="scientific">Mucilaginibacter pedocola</name>
    <dbReference type="NCBI Taxonomy" id="1792845"/>
    <lineage>
        <taxon>Bacteria</taxon>
        <taxon>Pseudomonadati</taxon>
        <taxon>Bacteroidota</taxon>
        <taxon>Sphingobacteriia</taxon>
        <taxon>Sphingobacteriales</taxon>
        <taxon>Sphingobacteriaceae</taxon>
        <taxon>Mucilaginibacter</taxon>
    </lineage>
</organism>